<sequence length="63" mass="7696">KFPLPRTIWDGEETVYCFKEKSRNFLKDCYRRTRYPAPDEKRRLAKLTGLSVVQVSNWFKNRR</sequence>
<proteinExistence type="evidence at transcript level"/>
<evidence type="ECO:0000256" key="8">
    <source>
        <dbReference type="RuleBase" id="RU000682"/>
    </source>
</evidence>
<evidence type="ECO:0000256" key="3">
    <source>
        <dbReference type="ARBA" id="ARBA00022473"/>
    </source>
</evidence>
<dbReference type="HOGENOM" id="CLU_2891819_0_0_1"/>
<dbReference type="Pfam" id="PF00046">
    <property type="entry name" value="Homeodomain"/>
    <property type="match status" value="1"/>
</dbReference>
<keyword evidence="6 7" id="KW-0539">Nucleus</keyword>
<dbReference type="PANTHER" id="PTHR10390">
    <property type="entry name" value="HOMEOBOX PROTEIN SIX"/>
    <property type="match status" value="1"/>
</dbReference>
<evidence type="ECO:0000259" key="9">
    <source>
        <dbReference type="PROSITE" id="PS50071"/>
    </source>
</evidence>
<dbReference type="Gene3D" id="1.10.10.60">
    <property type="entry name" value="Homeodomain-like"/>
    <property type="match status" value="1"/>
</dbReference>
<dbReference type="InterPro" id="IPR009057">
    <property type="entry name" value="Homeodomain-like_sf"/>
</dbReference>
<dbReference type="GO" id="GO:0000981">
    <property type="term" value="F:DNA-binding transcription factor activity, RNA polymerase II-specific"/>
    <property type="evidence" value="ECO:0007669"/>
    <property type="project" value="TreeGrafter"/>
</dbReference>
<dbReference type="PANTHER" id="PTHR10390:SF40">
    <property type="entry name" value="HOMEOBOX PROTEIN SIX5"/>
    <property type="match status" value="1"/>
</dbReference>
<keyword evidence="3" id="KW-0217">Developmental protein</keyword>
<evidence type="ECO:0000313" key="10">
    <source>
        <dbReference type="EMBL" id="AAD39899.1"/>
    </source>
</evidence>
<dbReference type="AlphaFoldDB" id="Q9Y1M9"/>
<evidence type="ECO:0000256" key="5">
    <source>
        <dbReference type="ARBA" id="ARBA00023155"/>
    </source>
</evidence>
<feature type="non-terminal residue" evidence="10">
    <location>
        <position position="63"/>
    </location>
</feature>
<dbReference type="SUPFAM" id="SSF46689">
    <property type="entry name" value="Homeodomain-like"/>
    <property type="match status" value="1"/>
</dbReference>
<evidence type="ECO:0000256" key="1">
    <source>
        <dbReference type="ARBA" id="ARBA00004123"/>
    </source>
</evidence>
<accession>Q9Y1M9</accession>
<dbReference type="CDD" id="cd00086">
    <property type="entry name" value="homeodomain"/>
    <property type="match status" value="1"/>
</dbReference>
<dbReference type="OMA" id="FLKDCYR"/>
<dbReference type="GO" id="GO:0005667">
    <property type="term" value="C:transcription regulator complex"/>
    <property type="evidence" value="ECO:0007669"/>
    <property type="project" value="TreeGrafter"/>
</dbReference>
<gene>
    <name evidence="10" type="primary">Six4</name>
</gene>
<dbReference type="GO" id="GO:0005634">
    <property type="term" value="C:nucleus"/>
    <property type="evidence" value="ECO:0007669"/>
    <property type="project" value="UniProtKB-SubCell"/>
</dbReference>
<evidence type="ECO:0000256" key="7">
    <source>
        <dbReference type="PROSITE-ProRule" id="PRU00108"/>
    </source>
</evidence>
<organism evidence="10">
    <name type="scientific">Petromyzon marinus</name>
    <name type="common">Sea lamprey</name>
    <dbReference type="NCBI Taxonomy" id="7757"/>
    <lineage>
        <taxon>Eukaryota</taxon>
        <taxon>Metazoa</taxon>
        <taxon>Chordata</taxon>
        <taxon>Craniata</taxon>
        <taxon>Vertebrata</taxon>
        <taxon>Cyclostomata</taxon>
        <taxon>Hyperoartia</taxon>
        <taxon>Petromyzontiformes</taxon>
        <taxon>Petromyzontidae</taxon>
        <taxon>Petromyzon</taxon>
    </lineage>
</organism>
<dbReference type="GO" id="GO:0000978">
    <property type="term" value="F:RNA polymerase II cis-regulatory region sequence-specific DNA binding"/>
    <property type="evidence" value="ECO:0007669"/>
    <property type="project" value="TreeGrafter"/>
</dbReference>
<dbReference type="EMBL" id="AF108814">
    <property type="protein sequence ID" value="AAD39899.1"/>
    <property type="molecule type" value="mRNA"/>
</dbReference>
<name>Q9Y1M9_PETMA</name>
<dbReference type="SMART" id="SM00389">
    <property type="entry name" value="HOX"/>
    <property type="match status" value="1"/>
</dbReference>
<feature type="domain" description="Homeobox" evidence="9">
    <location>
        <begin position="18"/>
        <end position="63"/>
    </location>
</feature>
<evidence type="ECO:0000256" key="6">
    <source>
        <dbReference type="ARBA" id="ARBA00023242"/>
    </source>
</evidence>
<keyword evidence="4 7" id="KW-0238">DNA-binding</keyword>
<feature type="non-terminal residue" evidence="10">
    <location>
        <position position="1"/>
    </location>
</feature>
<comment type="subcellular location">
    <subcellularLocation>
        <location evidence="1 7 8">Nucleus</location>
    </subcellularLocation>
</comment>
<protein>
    <submittedName>
        <fullName evidence="10">Homeobox protein SIX4</fullName>
    </submittedName>
</protein>
<evidence type="ECO:0000256" key="2">
    <source>
        <dbReference type="ARBA" id="ARBA00008161"/>
    </source>
</evidence>
<dbReference type="InterPro" id="IPR001356">
    <property type="entry name" value="HD"/>
</dbReference>
<dbReference type="PROSITE" id="PS50071">
    <property type="entry name" value="HOMEOBOX_2"/>
    <property type="match status" value="1"/>
</dbReference>
<keyword evidence="5 7" id="KW-0371">Homeobox</keyword>
<evidence type="ECO:0000256" key="4">
    <source>
        <dbReference type="ARBA" id="ARBA00023125"/>
    </source>
</evidence>
<dbReference type="FunFam" id="1.10.10.60:FF:000046">
    <property type="entry name" value="SIX homeobox 3"/>
    <property type="match status" value="1"/>
</dbReference>
<reference evidence="10" key="1">
    <citation type="journal article" date="1999" name="Mech. Dev.">
        <title>Six class homeobox genes in Drosophila belong to three distinct families and are involved in head development.</title>
        <authorList>
            <person name="Seo H.C."/>
            <person name="Curtiss J."/>
            <person name="Mlodzik M."/>
            <person name="Fjose A."/>
        </authorList>
    </citation>
    <scope>NUCLEOTIDE SEQUENCE</scope>
    <source>
        <tissue evidence="10">Brain and spinal cord</tissue>
    </source>
</reference>
<comment type="similarity">
    <text evidence="2">Belongs to the SIX/Sine oculis homeobox family.</text>
</comment>